<dbReference type="RefSeq" id="WP_001109586.1">
    <property type="nucleotide sequence ID" value="NZ_CP013278.1"/>
</dbReference>
<dbReference type="PATRIC" id="fig|1430.6.peg.2068"/>
<dbReference type="AlphaFoldDB" id="A0A160LKR4"/>
<geneLocation type="plasmid" evidence="1">
    <name>pAM65-52-3-235K</name>
</geneLocation>
<evidence type="ECO:0000313" key="1">
    <source>
        <dbReference type="EMBL" id="AND28568.1"/>
    </source>
</evidence>
<sequence>MNYSFDIKEEDLTPGRICLGAVKVEMGRIFLFGSQERLHEMVSFIPGLGNGVYEVYAVIKDVPGYGYRTTKVEIECISDEEIKHYEKEQSDRVLEVVY</sequence>
<accession>A0A160LKR4</accession>
<keyword evidence="1" id="KW-0614">Plasmid</keyword>
<protein>
    <submittedName>
        <fullName evidence="1">Uncharacterized protein</fullName>
    </submittedName>
</protein>
<proteinExistence type="predicted"/>
<dbReference type="EMBL" id="CP013278">
    <property type="protein sequence ID" value="AND28568.1"/>
    <property type="molecule type" value="Genomic_DNA"/>
</dbReference>
<gene>
    <name evidence="1" type="ORF">ATN07_33190</name>
</gene>
<name>A0A160LKR4_BACTI</name>
<reference evidence="1" key="1">
    <citation type="journal article" date="2017" name="Res. Microbiol.">
        <title>Comparative genomics of extrachromosomal elements in Bacillus thuringiensis subsp. israelensis.</title>
        <authorList>
            <person name="Bolotin A."/>
            <person name="Gillis A."/>
            <person name="Sanchis V."/>
            <person name="Nielsen-LeRoux C."/>
            <person name="Mahillon J."/>
            <person name="Lereclus D."/>
            <person name="Sorokin A."/>
        </authorList>
    </citation>
    <scope>NUCLEOTIDE SEQUENCE</scope>
    <source>
        <strain evidence="1">AM65-52</strain>
        <plasmid evidence="1">pAM65-52-3-235K</plasmid>
    </source>
</reference>
<organism evidence="1">
    <name type="scientific">Bacillus thuringiensis subsp. israelensis</name>
    <dbReference type="NCBI Taxonomy" id="1430"/>
    <lineage>
        <taxon>Bacteria</taxon>
        <taxon>Bacillati</taxon>
        <taxon>Bacillota</taxon>
        <taxon>Bacilli</taxon>
        <taxon>Bacillales</taxon>
        <taxon>Bacillaceae</taxon>
        <taxon>Bacillus</taxon>
        <taxon>Bacillus cereus group</taxon>
    </lineage>
</organism>